<dbReference type="Proteomes" id="UP000653644">
    <property type="component" value="Unassembled WGS sequence"/>
</dbReference>
<gene>
    <name evidence="1" type="ORF">GCM10010345_92940</name>
</gene>
<sequence length="127" mass="12847">MITALACAGLGAATLFPGRDACGREQPRIRSWDRTAGVSWPARVGFPAVPPFVGPLGDRVSLRAGASVVVVAGLVALIVAQGLTHGRPGEPGGAVWAAGATGHGVARSAPRRNLRVVAGPSRVADPR</sequence>
<evidence type="ECO:0000313" key="2">
    <source>
        <dbReference type="Proteomes" id="UP000653644"/>
    </source>
</evidence>
<reference evidence="2" key="1">
    <citation type="journal article" date="2019" name="Int. J. Syst. Evol. Microbiol.">
        <title>The Global Catalogue of Microorganisms (GCM) 10K type strain sequencing project: providing services to taxonomists for standard genome sequencing and annotation.</title>
        <authorList>
            <consortium name="The Broad Institute Genomics Platform"/>
            <consortium name="The Broad Institute Genome Sequencing Center for Infectious Disease"/>
            <person name="Wu L."/>
            <person name="Ma J."/>
        </authorList>
    </citation>
    <scope>NUCLEOTIDE SEQUENCE [LARGE SCALE GENOMIC DNA]</scope>
    <source>
        <strain evidence="2">JCM 4733</strain>
    </source>
</reference>
<dbReference type="EMBL" id="BMVN01000111">
    <property type="protein sequence ID" value="GHA76343.1"/>
    <property type="molecule type" value="Genomic_DNA"/>
</dbReference>
<accession>A0ABQ3DFP5</accession>
<evidence type="ECO:0008006" key="3">
    <source>
        <dbReference type="Google" id="ProtNLM"/>
    </source>
</evidence>
<protein>
    <recommendedName>
        <fullName evidence="3">MFS transporter</fullName>
    </recommendedName>
</protein>
<keyword evidence="2" id="KW-1185">Reference proteome</keyword>
<comment type="caution">
    <text evidence="1">The sequence shown here is derived from an EMBL/GenBank/DDBJ whole genome shotgun (WGS) entry which is preliminary data.</text>
</comment>
<proteinExistence type="predicted"/>
<name>A0ABQ3DFP5_9ACTN</name>
<organism evidence="1 2">
    <name type="scientific">Streptomyces canarius</name>
    <dbReference type="NCBI Taxonomy" id="285453"/>
    <lineage>
        <taxon>Bacteria</taxon>
        <taxon>Bacillati</taxon>
        <taxon>Actinomycetota</taxon>
        <taxon>Actinomycetes</taxon>
        <taxon>Kitasatosporales</taxon>
        <taxon>Streptomycetaceae</taxon>
        <taxon>Streptomyces</taxon>
    </lineage>
</organism>
<evidence type="ECO:0000313" key="1">
    <source>
        <dbReference type="EMBL" id="GHA76343.1"/>
    </source>
</evidence>